<feature type="non-terminal residue" evidence="1">
    <location>
        <position position="1"/>
    </location>
</feature>
<gene>
    <name evidence="1" type="ORF">H0241_35255</name>
</gene>
<sequence length="137" mass="15200">EMTHAHFRNPQDLAILVNALRQAGLPQWRFGFTPDERDRLKGEEIASLVLGHTLQGQLEPGLQPAFLQIGSDGKAAFRSTTRLVTETIHVDGDLLCEQSENMFGRPDCGPVYKRSDDAGNGYTFVNSSKVFHFAVVQ</sequence>
<dbReference type="AlphaFoldDB" id="A0A838BG92"/>
<name>A0A838BG92_9HYPH</name>
<evidence type="ECO:0000313" key="2">
    <source>
        <dbReference type="Proteomes" id="UP000558284"/>
    </source>
</evidence>
<dbReference type="EMBL" id="JACDTY010000055">
    <property type="protein sequence ID" value="MBA1145412.1"/>
    <property type="molecule type" value="Genomic_DNA"/>
</dbReference>
<keyword evidence="2" id="KW-1185">Reference proteome</keyword>
<dbReference type="Proteomes" id="UP000558284">
    <property type="component" value="Unassembled WGS sequence"/>
</dbReference>
<proteinExistence type="predicted"/>
<organism evidence="1 2">
    <name type="scientific">Mesorhizobium neociceri</name>
    <dbReference type="NCBI Taxonomy" id="1307853"/>
    <lineage>
        <taxon>Bacteria</taxon>
        <taxon>Pseudomonadati</taxon>
        <taxon>Pseudomonadota</taxon>
        <taxon>Alphaproteobacteria</taxon>
        <taxon>Hyphomicrobiales</taxon>
        <taxon>Phyllobacteriaceae</taxon>
        <taxon>Mesorhizobium</taxon>
    </lineage>
</organism>
<evidence type="ECO:0000313" key="1">
    <source>
        <dbReference type="EMBL" id="MBA1145412.1"/>
    </source>
</evidence>
<reference evidence="1 2" key="1">
    <citation type="submission" date="2020-07" db="EMBL/GenBank/DDBJ databases">
        <title>Definition of the novel symbiovar canariense within Mesorhizobium novociceri, a new species of genus Mesorhizobium nodulating Cicer canariense in the Caldera de Taburiente National Park (La Palma, Canary Islands).</title>
        <authorList>
            <person name="Leon-Barrios M."/>
            <person name="Perez-Yepez J."/>
            <person name="Flores-Felix J.D."/>
            <person name="Ramirez-Baena M.H."/>
            <person name="Pulido-Suarez L."/>
            <person name="Igual J.M."/>
            <person name="Velazquez E."/>
            <person name="Peix A."/>
        </authorList>
    </citation>
    <scope>NUCLEOTIDE SEQUENCE [LARGE SCALE GENOMIC DNA]</scope>
    <source>
        <strain evidence="1 2">CCANP35</strain>
    </source>
</reference>
<comment type="caution">
    <text evidence="1">The sequence shown here is derived from an EMBL/GenBank/DDBJ whole genome shotgun (WGS) entry which is preliminary data.</text>
</comment>
<protein>
    <submittedName>
        <fullName evidence="1">Guanylyl cyclase</fullName>
    </submittedName>
</protein>
<accession>A0A838BG92</accession>